<feature type="region of interest" description="Disordered" evidence="1">
    <location>
        <begin position="49"/>
        <end position="90"/>
    </location>
</feature>
<name>A0ABR2HA52_9EUKA</name>
<evidence type="ECO:0000256" key="1">
    <source>
        <dbReference type="SAM" id="MobiDB-lite"/>
    </source>
</evidence>
<feature type="compositionally biased region" description="Low complexity" evidence="1">
    <location>
        <begin position="54"/>
        <end position="90"/>
    </location>
</feature>
<organism evidence="2 3">
    <name type="scientific">Tritrichomonas musculus</name>
    <dbReference type="NCBI Taxonomy" id="1915356"/>
    <lineage>
        <taxon>Eukaryota</taxon>
        <taxon>Metamonada</taxon>
        <taxon>Parabasalia</taxon>
        <taxon>Tritrichomonadida</taxon>
        <taxon>Tritrichomonadidae</taxon>
        <taxon>Tritrichomonas</taxon>
    </lineage>
</organism>
<dbReference type="EMBL" id="JAPFFF010000037">
    <property type="protein sequence ID" value="KAK8842652.1"/>
    <property type="molecule type" value="Genomic_DNA"/>
</dbReference>
<evidence type="ECO:0000313" key="3">
    <source>
        <dbReference type="Proteomes" id="UP001470230"/>
    </source>
</evidence>
<sequence length="276" mass="31897">MMGSAEWMQMIDQEIKELQRLIDRKAENQQIAKYMAAYGSRRKSFFRKIPGTEQNNGSSTTNDNSQNNQTVNSNNTIQSEDASSTSSKGSSQSVYHFGHDLKNDFTTLFGAFNRVAKNKLDKTILSDFASVSFVDSLYEKKSIAFSSQLTDSYHLYYRLFDDKITNLSNRISEFYQNVINKLDEIDNLTKNLRNRLNRMFMIRRRHKQQEDEEESFDEIDANEIVKTEDLKTSRSESKLISSSRTSHLELNVDSKKKLAKTIVIKRTPLIPHLDDS</sequence>
<reference evidence="2 3" key="1">
    <citation type="submission" date="2024-04" db="EMBL/GenBank/DDBJ databases">
        <title>Tritrichomonas musculus Genome.</title>
        <authorList>
            <person name="Alves-Ferreira E."/>
            <person name="Grigg M."/>
            <person name="Lorenzi H."/>
            <person name="Galac M."/>
        </authorList>
    </citation>
    <scope>NUCLEOTIDE SEQUENCE [LARGE SCALE GENOMIC DNA]</scope>
    <source>
        <strain evidence="2 3">EAF2021</strain>
    </source>
</reference>
<evidence type="ECO:0000313" key="2">
    <source>
        <dbReference type="EMBL" id="KAK8842652.1"/>
    </source>
</evidence>
<keyword evidence="3" id="KW-1185">Reference proteome</keyword>
<gene>
    <name evidence="2" type="ORF">M9Y10_025512</name>
</gene>
<protein>
    <submittedName>
        <fullName evidence="2">Uncharacterized protein</fullName>
    </submittedName>
</protein>
<proteinExistence type="predicted"/>
<accession>A0ABR2HA52</accession>
<comment type="caution">
    <text evidence="2">The sequence shown here is derived from an EMBL/GenBank/DDBJ whole genome shotgun (WGS) entry which is preliminary data.</text>
</comment>
<dbReference type="Proteomes" id="UP001470230">
    <property type="component" value="Unassembled WGS sequence"/>
</dbReference>